<dbReference type="RefSeq" id="XP_006821457.1">
    <property type="nucleotide sequence ID" value="XM_006821394.1"/>
</dbReference>
<dbReference type="Proteomes" id="UP000694865">
    <property type="component" value="Unplaced"/>
</dbReference>
<evidence type="ECO:0000313" key="1">
    <source>
        <dbReference type="Proteomes" id="UP000694865"/>
    </source>
</evidence>
<sequence length="101" mass="11237">MQKLNRAYQSLLGPLRLSMKDISTSLNTLVKSFHLSSTNVVLRPAELTLMAVVLLLMLSKMDSHLQDHLSTAAVTTYLSTILQQVGTNMDDVMLILTSLQY</sequence>
<dbReference type="GeneID" id="102805203"/>
<proteinExistence type="predicted"/>
<name>A0ABM0MN66_SACKO</name>
<protein>
    <submittedName>
        <fullName evidence="2">RNA polymerase II subunit B1 CTD phosphatase Rpap2-like</fullName>
    </submittedName>
</protein>
<organism evidence="1 2">
    <name type="scientific">Saccoglossus kowalevskii</name>
    <name type="common">Acorn worm</name>
    <dbReference type="NCBI Taxonomy" id="10224"/>
    <lineage>
        <taxon>Eukaryota</taxon>
        <taxon>Metazoa</taxon>
        <taxon>Hemichordata</taxon>
        <taxon>Enteropneusta</taxon>
        <taxon>Harrimaniidae</taxon>
        <taxon>Saccoglossus</taxon>
    </lineage>
</organism>
<dbReference type="PANTHER" id="PTHR14732:SF0">
    <property type="entry name" value="RNA POLYMERASE II SUBUNIT B1 CTD PHOSPHATASE RPAP2-RELATED"/>
    <property type="match status" value="1"/>
</dbReference>
<accession>A0ABM0MN66</accession>
<keyword evidence="1" id="KW-1185">Reference proteome</keyword>
<dbReference type="PANTHER" id="PTHR14732">
    <property type="entry name" value="RNA POLYMERASE II SUBUNIT B1 CTD PHOSPHATASE RPAP2-RELATED"/>
    <property type="match status" value="1"/>
</dbReference>
<gene>
    <name evidence="2" type="primary">LOC102805203</name>
</gene>
<dbReference type="InterPro" id="IPR039693">
    <property type="entry name" value="Rtr1/RPAP2"/>
</dbReference>
<reference evidence="2" key="1">
    <citation type="submission" date="2025-08" db="UniProtKB">
        <authorList>
            <consortium name="RefSeq"/>
        </authorList>
    </citation>
    <scope>IDENTIFICATION</scope>
    <source>
        <tissue evidence="2">Testes</tissue>
    </source>
</reference>
<evidence type="ECO:0000313" key="2">
    <source>
        <dbReference type="RefSeq" id="XP_006821457.1"/>
    </source>
</evidence>